<accession>A0A0N9MRH2</accession>
<sequence>MTDSNPPRPGPSPAALAADAAIRNAGPGEPREHPSIIAAEELLVEAAMVRETADDEFDLGALARQAEVLTQAHDRLSAALEDAGRG</sequence>
<dbReference type="OrthoDB" id="4381803at2"/>
<gene>
    <name evidence="1" type="ORF">ACH46_11760</name>
</gene>
<dbReference type="AlphaFoldDB" id="A0A0N9MRH2"/>
<dbReference type="Proteomes" id="UP000063789">
    <property type="component" value="Chromosome"/>
</dbReference>
<dbReference type="KEGG" id="goq:ACH46_11760"/>
<protein>
    <submittedName>
        <fullName evidence="1">Uncharacterized protein</fullName>
    </submittedName>
</protein>
<organism evidence="1 2">
    <name type="scientific">Gordonia phthalatica</name>
    <dbReference type="NCBI Taxonomy" id="1136941"/>
    <lineage>
        <taxon>Bacteria</taxon>
        <taxon>Bacillati</taxon>
        <taxon>Actinomycetota</taxon>
        <taxon>Actinomycetes</taxon>
        <taxon>Mycobacteriales</taxon>
        <taxon>Gordoniaceae</taxon>
        <taxon>Gordonia</taxon>
    </lineage>
</organism>
<keyword evidence="2" id="KW-1185">Reference proteome</keyword>
<dbReference type="STRING" id="1136941.ACH46_11760"/>
<dbReference type="RefSeq" id="WP_062393051.1">
    <property type="nucleotide sequence ID" value="NZ_CP011853.1"/>
</dbReference>
<name>A0A0N9MRH2_9ACTN</name>
<evidence type="ECO:0000313" key="1">
    <source>
        <dbReference type="EMBL" id="ALG85036.1"/>
    </source>
</evidence>
<reference evidence="2" key="1">
    <citation type="submission" date="2015-06" db="EMBL/GenBank/DDBJ databases">
        <title>Complete genome sequence and metabolic analysis of phthalate degradation pathway in Gordonia sp. QH-11.</title>
        <authorList>
            <person name="Jin D."/>
            <person name="Kong X."/>
            <person name="Bai Z."/>
        </authorList>
    </citation>
    <scope>NUCLEOTIDE SEQUENCE [LARGE SCALE GENOMIC DNA]</scope>
    <source>
        <strain evidence="2">QH-11</strain>
    </source>
</reference>
<proteinExistence type="predicted"/>
<dbReference type="PATRIC" id="fig|1136941.3.peg.2398"/>
<reference evidence="1 2" key="2">
    <citation type="journal article" date="2017" name="Int. J. Syst. Evol. Microbiol.">
        <title>Gordonia phthalatica sp. nov., a di-n-butyl phthalate-degrading bacterium isolated from activated sludge.</title>
        <authorList>
            <person name="Jin D."/>
            <person name="Kong X."/>
            <person name="Jia M."/>
            <person name="Yu X."/>
            <person name="Wang X."/>
            <person name="Zhuang X."/>
            <person name="Deng Y."/>
            <person name="Bai Z."/>
        </authorList>
    </citation>
    <scope>NUCLEOTIDE SEQUENCE [LARGE SCALE GENOMIC DNA]</scope>
    <source>
        <strain evidence="1 2">QH-11</strain>
    </source>
</reference>
<evidence type="ECO:0000313" key="2">
    <source>
        <dbReference type="Proteomes" id="UP000063789"/>
    </source>
</evidence>
<dbReference type="EMBL" id="CP011853">
    <property type="protein sequence ID" value="ALG85036.1"/>
    <property type="molecule type" value="Genomic_DNA"/>
</dbReference>